<dbReference type="PANTHER" id="PTHR10535:SF0">
    <property type="entry name" value="DNA-DIRECTED RNA POLYMERASES I, II, AND III SUBUNIT RPABC1"/>
    <property type="match status" value="1"/>
</dbReference>
<evidence type="ECO:0000259" key="2">
    <source>
        <dbReference type="Pfam" id="PF01191"/>
    </source>
</evidence>
<evidence type="ECO:0000256" key="1">
    <source>
        <dbReference type="ARBA" id="ARBA00023163"/>
    </source>
</evidence>
<dbReference type="InterPro" id="IPR035913">
    <property type="entry name" value="RPB5-like_sf"/>
</dbReference>
<dbReference type="PIRSF" id="PIRSF000747">
    <property type="entry name" value="RPB5"/>
    <property type="match status" value="1"/>
</dbReference>
<reference evidence="3 4" key="1">
    <citation type="submission" date="2023-10" db="EMBL/GenBank/DDBJ databases">
        <authorList>
            <person name="Maclean D."/>
            <person name="Macfadyen A."/>
        </authorList>
    </citation>
    <scope>NUCLEOTIDE SEQUENCE [LARGE SCALE GENOMIC DNA]</scope>
</reference>
<dbReference type="Proteomes" id="UP001314263">
    <property type="component" value="Unassembled WGS sequence"/>
</dbReference>
<keyword evidence="4" id="KW-1185">Reference proteome</keyword>
<keyword evidence="1" id="KW-0804">Transcription</keyword>
<dbReference type="SUPFAM" id="SSF53036">
    <property type="entry name" value="Eukaryotic RPB5 N-terminal domain"/>
    <property type="match status" value="1"/>
</dbReference>
<dbReference type="GO" id="GO:0005665">
    <property type="term" value="C:RNA polymerase II, core complex"/>
    <property type="evidence" value="ECO:0007669"/>
    <property type="project" value="TreeGrafter"/>
</dbReference>
<gene>
    <name evidence="3" type="ORF">CVIRNUC_004307</name>
</gene>
<proteinExistence type="predicted"/>
<comment type="caution">
    <text evidence="3">The sequence shown here is derived from an EMBL/GenBank/DDBJ whole genome shotgun (WGS) entry which is preliminary data.</text>
</comment>
<accession>A0AAV1I305</accession>
<sequence>MYKARVIAGEMLRARGYEIPESVTVIPFDEFRTRLAARDHLDLYAESDAPGAIYVKFFPMGTKKLHQSSIEKEVNSVKSKLTNADGIHIVFVCEEAPQSNLQNLLRSQKYRDVEVMTYDQLQLNPTEHFLVPHHELVPPEEEAGVLQRYNCTRGNISQEFPKLLASDPIARWFGMRPGRLCRITRISEVTGRSTYFRLVK</sequence>
<dbReference type="GO" id="GO:0006362">
    <property type="term" value="P:transcription elongation by RNA polymerase I"/>
    <property type="evidence" value="ECO:0007669"/>
    <property type="project" value="TreeGrafter"/>
</dbReference>
<organism evidence="3 4">
    <name type="scientific">Coccomyxa viridis</name>
    <dbReference type="NCBI Taxonomy" id="1274662"/>
    <lineage>
        <taxon>Eukaryota</taxon>
        <taxon>Viridiplantae</taxon>
        <taxon>Chlorophyta</taxon>
        <taxon>core chlorophytes</taxon>
        <taxon>Trebouxiophyceae</taxon>
        <taxon>Trebouxiophyceae incertae sedis</taxon>
        <taxon>Coccomyxaceae</taxon>
        <taxon>Coccomyxa</taxon>
    </lineage>
</organism>
<dbReference type="AlphaFoldDB" id="A0AAV1I305"/>
<dbReference type="GO" id="GO:0005666">
    <property type="term" value="C:RNA polymerase III complex"/>
    <property type="evidence" value="ECO:0007669"/>
    <property type="project" value="TreeGrafter"/>
</dbReference>
<dbReference type="GO" id="GO:0006366">
    <property type="term" value="P:transcription by RNA polymerase II"/>
    <property type="evidence" value="ECO:0007669"/>
    <property type="project" value="TreeGrafter"/>
</dbReference>
<protein>
    <recommendedName>
        <fullName evidence="2">RNA polymerase subunit H/Rpb5 C-terminal domain-containing protein</fullName>
    </recommendedName>
</protein>
<dbReference type="InterPro" id="IPR036710">
    <property type="entry name" value="RNA_pol_Rpb5_N_sf"/>
</dbReference>
<evidence type="ECO:0000313" key="4">
    <source>
        <dbReference type="Proteomes" id="UP001314263"/>
    </source>
</evidence>
<dbReference type="GO" id="GO:0003899">
    <property type="term" value="F:DNA-directed RNA polymerase activity"/>
    <property type="evidence" value="ECO:0007669"/>
    <property type="project" value="InterPro"/>
</dbReference>
<feature type="domain" description="RNA polymerase subunit H/Rpb5 C-terminal" evidence="2">
    <location>
        <begin position="124"/>
        <end position="199"/>
    </location>
</feature>
<dbReference type="EMBL" id="CAUYUE010000005">
    <property type="protein sequence ID" value="CAK0775804.1"/>
    <property type="molecule type" value="Genomic_DNA"/>
</dbReference>
<dbReference type="GO" id="GO:0005736">
    <property type="term" value="C:RNA polymerase I complex"/>
    <property type="evidence" value="ECO:0007669"/>
    <property type="project" value="TreeGrafter"/>
</dbReference>
<dbReference type="PANTHER" id="PTHR10535">
    <property type="entry name" value="DNA-DIRECTED RNA POLYMERASES I, II, AND III SUBUNIT RPABC1"/>
    <property type="match status" value="1"/>
</dbReference>
<dbReference type="InterPro" id="IPR014381">
    <property type="entry name" value="Arch_Rpo5/euc_Rpb5"/>
</dbReference>
<dbReference type="InterPro" id="IPR000783">
    <property type="entry name" value="RNA_pol_subH/Rpb5_C"/>
</dbReference>
<dbReference type="Pfam" id="PF01191">
    <property type="entry name" value="RNA_pol_Rpb5_C"/>
    <property type="match status" value="1"/>
</dbReference>
<dbReference type="Gene3D" id="3.90.940.20">
    <property type="entry name" value="RPB5-like RNA polymerase subunit"/>
    <property type="match status" value="1"/>
</dbReference>
<evidence type="ECO:0000313" key="3">
    <source>
        <dbReference type="EMBL" id="CAK0775804.1"/>
    </source>
</evidence>
<dbReference type="Gene3D" id="3.40.1340.10">
    <property type="entry name" value="RNA polymerase, Rpb5, N-terminal domain"/>
    <property type="match status" value="1"/>
</dbReference>
<dbReference type="GO" id="GO:0003677">
    <property type="term" value="F:DNA binding"/>
    <property type="evidence" value="ECO:0007669"/>
    <property type="project" value="InterPro"/>
</dbReference>
<name>A0AAV1I305_9CHLO</name>
<dbReference type="SUPFAM" id="SSF55287">
    <property type="entry name" value="RPB5-like RNA polymerase subunit"/>
    <property type="match status" value="1"/>
</dbReference>
<dbReference type="GO" id="GO:0042797">
    <property type="term" value="P:tRNA transcription by RNA polymerase III"/>
    <property type="evidence" value="ECO:0007669"/>
    <property type="project" value="TreeGrafter"/>
</dbReference>